<gene>
    <name evidence="2" type="primary">264</name>
    <name evidence="1" type="synonym">6</name>
    <name evidence="2" type="ORF">SEA_WOFFORD_264</name>
    <name evidence="1" type="ORF">SEA_WOFFORD_6</name>
</gene>
<dbReference type="Proteomes" id="UP000260216">
    <property type="component" value="Segment"/>
</dbReference>
<evidence type="ECO:0000313" key="3">
    <source>
        <dbReference type="Proteomes" id="UP000260216"/>
    </source>
</evidence>
<sequence length="55" mass="6160">MANIMLEIEPRDDQEEDQAWEMVQALGPFLARVLGMSISVSDGYGNTKDFDPTNL</sequence>
<reference evidence="2 3" key="1">
    <citation type="submission" date="2018-07" db="EMBL/GenBank/DDBJ databases">
        <authorList>
            <person name="Wofford K.M."/>
            <person name="Typhair T.J."/>
            <person name="Gonzales M.A."/>
            <person name="Castillo J.C."/>
            <person name="Smith B.R."/>
            <person name="Klug H.M."/>
            <person name="Hughes L.E."/>
            <person name="Garlena R.A."/>
            <person name="Russell D.A."/>
            <person name="Pope W.H."/>
            <person name="Jacobs-Sera D."/>
            <person name="Hatfull G.F."/>
        </authorList>
    </citation>
    <scope>NUCLEOTIDE SEQUENCE [LARGE SCALE GENOMIC DNA]</scope>
</reference>
<proteinExistence type="predicted"/>
<dbReference type="GeneID" id="55609672"/>
<dbReference type="EMBL" id="MH576968">
    <property type="protein sequence ID" value="AXH67204.1"/>
    <property type="molecule type" value="Genomic_DNA"/>
</dbReference>
<accession>A0A345MA77</accession>
<dbReference type="EMBL" id="MH576968">
    <property type="protein sequence ID" value="AXH67398.1"/>
    <property type="molecule type" value="Genomic_DNA"/>
</dbReference>
<dbReference type="KEGG" id="vg:55609672"/>
<name>A0A345MA77_9CAUD</name>
<organism evidence="2 3">
    <name type="scientific">Streptomyces phage Wofford</name>
    <dbReference type="NCBI Taxonomy" id="2283267"/>
    <lineage>
        <taxon>Viruses</taxon>
        <taxon>Duplodnaviria</taxon>
        <taxon>Heunggongvirae</taxon>
        <taxon>Uroviricota</taxon>
        <taxon>Caudoviricetes</taxon>
        <taxon>Stanwilliamsviridae</taxon>
        <taxon>Boydwoodruffvirinae</taxon>
        <taxon>Karimacvirus</taxon>
        <taxon>Karimacvirus wofford</taxon>
        <taxon>Streptomyces virus Wofford</taxon>
    </lineage>
</organism>
<keyword evidence="3" id="KW-1185">Reference proteome</keyword>
<protein>
    <submittedName>
        <fullName evidence="2">Uncharacterized protein</fullName>
    </submittedName>
</protein>
<dbReference type="RefSeq" id="YP_009839907.1">
    <property type="nucleotide sequence ID" value="NC_048722.1"/>
</dbReference>
<evidence type="ECO:0000313" key="2">
    <source>
        <dbReference type="EMBL" id="AXH67398.1"/>
    </source>
</evidence>
<evidence type="ECO:0000313" key="1">
    <source>
        <dbReference type="EMBL" id="AXH67204.1"/>
    </source>
</evidence>